<sequence length="150" mass="17155">MSEKMKMEAEDPGGLRLVPSIHAASPSELEQTQVRQMLALKEEVPHNWSSNLDQQDSEHPRIKEEEEELWISQEEEQLNVKSEDEEKPQLSELHQIKNEDNSEIDAPTRHSTEQLETNLDGLDCEGPEPNCNQDPGCSYQKTLLMFEASL</sequence>
<gene>
    <name evidence="2" type="ORF">CRENBAI_011221</name>
</gene>
<evidence type="ECO:0000256" key="1">
    <source>
        <dbReference type="SAM" id="MobiDB-lite"/>
    </source>
</evidence>
<organism evidence="2 3">
    <name type="scientific">Crenichthys baileyi</name>
    <name type="common">White River springfish</name>
    <dbReference type="NCBI Taxonomy" id="28760"/>
    <lineage>
        <taxon>Eukaryota</taxon>
        <taxon>Metazoa</taxon>
        <taxon>Chordata</taxon>
        <taxon>Craniata</taxon>
        <taxon>Vertebrata</taxon>
        <taxon>Euteleostomi</taxon>
        <taxon>Actinopterygii</taxon>
        <taxon>Neopterygii</taxon>
        <taxon>Teleostei</taxon>
        <taxon>Neoteleostei</taxon>
        <taxon>Acanthomorphata</taxon>
        <taxon>Ovalentaria</taxon>
        <taxon>Atherinomorphae</taxon>
        <taxon>Cyprinodontiformes</taxon>
        <taxon>Goodeidae</taxon>
        <taxon>Crenichthys</taxon>
    </lineage>
</organism>
<proteinExistence type="predicted"/>
<dbReference type="EMBL" id="JAHHUM010002807">
    <property type="protein sequence ID" value="KAK5600734.1"/>
    <property type="molecule type" value="Genomic_DNA"/>
</dbReference>
<feature type="region of interest" description="Disordered" evidence="1">
    <location>
        <begin position="1"/>
        <end position="30"/>
    </location>
</feature>
<dbReference type="AlphaFoldDB" id="A0AAV9QTQ4"/>
<accession>A0AAV9QTQ4</accession>
<comment type="caution">
    <text evidence="2">The sequence shown here is derived from an EMBL/GenBank/DDBJ whole genome shotgun (WGS) entry which is preliminary data.</text>
</comment>
<keyword evidence="3" id="KW-1185">Reference proteome</keyword>
<feature type="compositionally biased region" description="Basic and acidic residues" evidence="1">
    <location>
        <begin position="81"/>
        <end position="110"/>
    </location>
</feature>
<feature type="compositionally biased region" description="Acidic residues" evidence="1">
    <location>
        <begin position="65"/>
        <end position="77"/>
    </location>
</feature>
<evidence type="ECO:0000313" key="2">
    <source>
        <dbReference type="EMBL" id="KAK5600734.1"/>
    </source>
</evidence>
<reference evidence="2 3" key="1">
    <citation type="submission" date="2021-06" db="EMBL/GenBank/DDBJ databases">
        <authorList>
            <person name="Palmer J.M."/>
        </authorList>
    </citation>
    <scope>NUCLEOTIDE SEQUENCE [LARGE SCALE GENOMIC DNA]</scope>
    <source>
        <strain evidence="2 3">MEX-2019</strain>
        <tissue evidence="2">Muscle</tissue>
    </source>
</reference>
<name>A0AAV9QTQ4_9TELE</name>
<feature type="region of interest" description="Disordered" evidence="1">
    <location>
        <begin position="43"/>
        <end position="110"/>
    </location>
</feature>
<evidence type="ECO:0000313" key="3">
    <source>
        <dbReference type="Proteomes" id="UP001311232"/>
    </source>
</evidence>
<protein>
    <submittedName>
        <fullName evidence="2">Uncharacterized protein</fullName>
    </submittedName>
</protein>
<dbReference type="Proteomes" id="UP001311232">
    <property type="component" value="Unassembled WGS sequence"/>
</dbReference>